<comment type="cofactor">
    <cofactor evidence="1">
        <name>FAD</name>
        <dbReference type="ChEBI" id="CHEBI:57692"/>
    </cofactor>
</comment>
<accession>A0ABT1I7F0</accession>
<dbReference type="SUPFAM" id="SSF56645">
    <property type="entry name" value="Acyl-CoA dehydrogenase NM domain-like"/>
    <property type="match status" value="1"/>
</dbReference>
<keyword evidence="9" id="KW-1185">Reference proteome</keyword>
<protein>
    <submittedName>
        <fullName evidence="8">Acyl-CoA dehydrogenase</fullName>
    </submittedName>
</protein>
<dbReference type="InterPro" id="IPR036250">
    <property type="entry name" value="AcylCo_DH-like_C"/>
</dbReference>
<dbReference type="PANTHER" id="PTHR43884:SF20">
    <property type="entry name" value="ACYL-COA DEHYDROGENASE FADE28"/>
    <property type="match status" value="1"/>
</dbReference>
<dbReference type="Proteomes" id="UP001205185">
    <property type="component" value="Unassembled WGS sequence"/>
</dbReference>
<reference evidence="8 9" key="1">
    <citation type="submission" date="2022-06" db="EMBL/GenBank/DDBJ databases">
        <title>Genomic Encyclopedia of Archaeal and Bacterial Type Strains, Phase II (KMG-II): from individual species to whole genera.</title>
        <authorList>
            <person name="Goeker M."/>
        </authorList>
    </citation>
    <scope>NUCLEOTIDE SEQUENCE [LARGE SCALE GENOMIC DNA]</scope>
    <source>
        <strain evidence="8 9">DSM 44255</strain>
    </source>
</reference>
<feature type="domain" description="Acyl-CoA dehydrogenase/oxidase N-terminal" evidence="7">
    <location>
        <begin position="22"/>
        <end position="101"/>
    </location>
</feature>
<dbReference type="Pfam" id="PF00441">
    <property type="entry name" value="Acyl-CoA_dh_1"/>
    <property type="match status" value="1"/>
</dbReference>
<evidence type="ECO:0000256" key="3">
    <source>
        <dbReference type="ARBA" id="ARBA00022630"/>
    </source>
</evidence>
<evidence type="ECO:0000256" key="2">
    <source>
        <dbReference type="ARBA" id="ARBA00009347"/>
    </source>
</evidence>
<evidence type="ECO:0000259" key="7">
    <source>
        <dbReference type="Pfam" id="PF02771"/>
    </source>
</evidence>
<keyword evidence="3" id="KW-0285">Flavoprotein</keyword>
<evidence type="ECO:0000256" key="4">
    <source>
        <dbReference type="ARBA" id="ARBA00022827"/>
    </source>
</evidence>
<dbReference type="RefSeq" id="WP_253885486.1">
    <property type="nucleotide sequence ID" value="NZ_BAAAVB010000006.1"/>
</dbReference>
<keyword evidence="5" id="KW-0560">Oxidoreductase</keyword>
<evidence type="ECO:0000256" key="1">
    <source>
        <dbReference type="ARBA" id="ARBA00001974"/>
    </source>
</evidence>
<dbReference type="Pfam" id="PF02771">
    <property type="entry name" value="Acyl-CoA_dh_N"/>
    <property type="match status" value="1"/>
</dbReference>
<proteinExistence type="inferred from homology"/>
<dbReference type="InterPro" id="IPR009075">
    <property type="entry name" value="AcylCo_DH/oxidase_C"/>
</dbReference>
<dbReference type="Gene3D" id="1.10.540.10">
    <property type="entry name" value="Acyl-CoA dehydrogenase/oxidase, N-terminal domain"/>
    <property type="match status" value="1"/>
</dbReference>
<dbReference type="InterPro" id="IPR013786">
    <property type="entry name" value="AcylCoA_DH/ox_N"/>
</dbReference>
<evidence type="ECO:0000259" key="6">
    <source>
        <dbReference type="Pfam" id="PF00441"/>
    </source>
</evidence>
<dbReference type="Gene3D" id="1.20.140.10">
    <property type="entry name" value="Butyryl-CoA Dehydrogenase, subunit A, domain 3"/>
    <property type="match status" value="1"/>
</dbReference>
<evidence type="ECO:0000313" key="8">
    <source>
        <dbReference type="EMBL" id="MCP2268506.1"/>
    </source>
</evidence>
<dbReference type="InterPro" id="IPR009100">
    <property type="entry name" value="AcylCoA_DH/oxidase_NM_dom_sf"/>
</dbReference>
<comment type="caution">
    <text evidence="8">The sequence shown here is derived from an EMBL/GenBank/DDBJ whole genome shotgun (WGS) entry which is preliminary data.</text>
</comment>
<feature type="domain" description="Acyl-CoA dehydrogenase/oxidase C-terminal" evidence="6">
    <location>
        <begin position="186"/>
        <end position="326"/>
    </location>
</feature>
<dbReference type="EMBL" id="JAMTCO010000002">
    <property type="protein sequence ID" value="MCP2268506.1"/>
    <property type="molecule type" value="Genomic_DNA"/>
</dbReference>
<dbReference type="PANTHER" id="PTHR43884">
    <property type="entry name" value="ACYL-COA DEHYDROGENASE"/>
    <property type="match status" value="1"/>
</dbReference>
<name>A0ABT1I7F0_9PSEU</name>
<evidence type="ECO:0000256" key="5">
    <source>
        <dbReference type="ARBA" id="ARBA00023002"/>
    </source>
</evidence>
<dbReference type="SUPFAM" id="SSF47203">
    <property type="entry name" value="Acyl-CoA dehydrogenase C-terminal domain-like"/>
    <property type="match status" value="1"/>
</dbReference>
<evidence type="ECO:0000313" key="9">
    <source>
        <dbReference type="Proteomes" id="UP001205185"/>
    </source>
</evidence>
<dbReference type="InterPro" id="IPR037069">
    <property type="entry name" value="AcylCoA_DH/ox_N_sf"/>
</dbReference>
<sequence>MNLLYSDVETDLRASVADLLGDHSTDLWPRLVQVGAHALHVPEELGGQGASYRETAVVAEELGRFVSPVPFLTSAVMATAALTHLVDDPRARDLLQRLASGSATAALVVPLSSWDSWPDGSGLVQSVAGALTADVLLVPIEGRLHLVPSADATVTPVVSFDNSRPLADVDVSGSPTTALSGPGDAAVRAALVAGAGVLASEQVGIATWCLDTTVAHLKDRHQFGRPLGSFQALKHRVADLWQSLVLARATARHAATALTTGDDTPIAVSVAQSFCSPVAVRAAEESLQLHGGIGMTWEHPLHHYLKRAKANEIALGTPARHRATLAPLVDLPGPVGAFSGAPPSPTVVP</sequence>
<organism evidence="8 9">
    <name type="scientific">Actinokineospora diospyrosa</name>
    <dbReference type="NCBI Taxonomy" id="103728"/>
    <lineage>
        <taxon>Bacteria</taxon>
        <taxon>Bacillati</taxon>
        <taxon>Actinomycetota</taxon>
        <taxon>Actinomycetes</taxon>
        <taxon>Pseudonocardiales</taxon>
        <taxon>Pseudonocardiaceae</taxon>
        <taxon>Actinokineospora</taxon>
    </lineage>
</organism>
<comment type="similarity">
    <text evidence="2">Belongs to the acyl-CoA dehydrogenase family.</text>
</comment>
<keyword evidence="4" id="KW-0274">FAD</keyword>
<gene>
    <name evidence="8" type="ORF">LV75_000992</name>
</gene>